<keyword evidence="3" id="KW-1003">Cell membrane</keyword>
<keyword evidence="12" id="KW-0807">Transducer</keyword>
<evidence type="ECO:0000256" key="8">
    <source>
        <dbReference type="ARBA" id="ARBA00023136"/>
    </source>
</evidence>
<evidence type="ECO:0000313" key="21">
    <source>
        <dbReference type="Ensembl" id="ENSCLAP00000014797.1"/>
    </source>
</evidence>
<dbReference type="GO" id="GO:0007189">
    <property type="term" value="P:adenylate cyclase-activating G protein-coupled receptor signaling pathway"/>
    <property type="evidence" value="ECO:0007669"/>
    <property type="project" value="Ensembl"/>
</dbReference>
<feature type="transmembrane region" description="Helical" evidence="17">
    <location>
        <begin position="358"/>
        <end position="379"/>
    </location>
</feature>
<dbReference type="GeneID" id="102030113"/>
<dbReference type="SMART" id="SM00303">
    <property type="entry name" value="GPS"/>
    <property type="match status" value="1"/>
</dbReference>
<feature type="transmembrane region" description="Helical" evidence="17">
    <location>
        <begin position="288"/>
        <end position="311"/>
    </location>
</feature>
<dbReference type="InterPro" id="IPR000203">
    <property type="entry name" value="GPS"/>
</dbReference>
<evidence type="ECO:0000256" key="2">
    <source>
        <dbReference type="ARBA" id="ARBA00007343"/>
    </source>
</evidence>
<comment type="similarity">
    <text evidence="2">Belongs to the G-protein coupled receptor 2 family. Adhesion G-protein coupled receptor (ADGR) subfamily.</text>
</comment>
<dbReference type="GO" id="GO:0004930">
    <property type="term" value="F:G protein-coupled receptor activity"/>
    <property type="evidence" value="ECO:0007669"/>
    <property type="project" value="UniProtKB-KW"/>
</dbReference>
<dbReference type="FunFam" id="2.60.220.50:FF:000026">
    <property type="entry name" value="Adhesion G protein-coupled receptor G5"/>
    <property type="match status" value="1"/>
</dbReference>
<dbReference type="RefSeq" id="XP_013371710.1">
    <property type="nucleotide sequence ID" value="XM_013516256.1"/>
</dbReference>
<dbReference type="PANTHER" id="PTHR12011:SF326">
    <property type="entry name" value="ADHESION G-PROTEIN COUPLED RECEPTOR G5"/>
    <property type="match status" value="1"/>
</dbReference>
<evidence type="ECO:0000256" key="16">
    <source>
        <dbReference type="ARBA" id="ARBA00093386"/>
    </source>
</evidence>
<dbReference type="Gene3D" id="1.20.1070.10">
    <property type="entry name" value="Rhodopsin 7-helix transmembrane proteins"/>
    <property type="match status" value="1"/>
</dbReference>
<keyword evidence="22" id="KW-1185">Reference proteome</keyword>
<comment type="subcellular location">
    <subcellularLocation>
        <location evidence="1">Cell membrane</location>
        <topology evidence="1">Multi-pass membrane protein</topology>
    </subcellularLocation>
</comment>
<dbReference type="Proteomes" id="UP000694398">
    <property type="component" value="Unassembled WGS sequence"/>
</dbReference>
<evidence type="ECO:0000256" key="3">
    <source>
        <dbReference type="ARBA" id="ARBA00022475"/>
    </source>
</evidence>
<evidence type="ECO:0000256" key="14">
    <source>
        <dbReference type="ARBA" id="ARBA00078368"/>
    </source>
</evidence>
<dbReference type="GO" id="GO:0007166">
    <property type="term" value="P:cell surface receptor signaling pathway"/>
    <property type="evidence" value="ECO:0007669"/>
    <property type="project" value="InterPro"/>
</dbReference>
<keyword evidence="7" id="KW-0297">G-protein coupled receptor</keyword>
<keyword evidence="5 18" id="KW-0732">Signal</keyword>
<evidence type="ECO:0000313" key="22">
    <source>
        <dbReference type="Proteomes" id="UP000694398"/>
    </source>
</evidence>
<dbReference type="RefSeq" id="XP_013371709.1">
    <property type="nucleotide sequence ID" value="XM_013516255.1"/>
</dbReference>
<dbReference type="OMA" id="RIHVNLH"/>
<feature type="transmembrane region" description="Helical" evidence="17">
    <location>
        <begin position="323"/>
        <end position="346"/>
    </location>
</feature>
<dbReference type="PRINTS" id="PR00249">
    <property type="entry name" value="GPCRSECRETIN"/>
</dbReference>
<keyword evidence="4 17" id="KW-0812">Transmembrane</keyword>
<keyword evidence="10" id="KW-0675">Receptor</keyword>
<name>A0A8C2YQ03_CHILA</name>
<feature type="chain" id="PRO_5034449189" description="Adhesion G-protein coupled receptor G5" evidence="18">
    <location>
        <begin position="22"/>
        <end position="531"/>
    </location>
</feature>
<dbReference type="PROSITE" id="PS50221">
    <property type="entry name" value="GAIN_B"/>
    <property type="match status" value="1"/>
</dbReference>
<evidence type="ECO:0000256" key="10">
    <source>
        <dbReference type="ARBA" id="ARBA00023170"/>
    </source>
</evidence>
<dbReference type="InterPro" id="IPR000832">
    <property type="entry name" value="GPCR_2_secretin-like"/>
</dbReference>
<keyword evidence="11" id="KW-0325">Glycoprotein</keyword>
<evidence type="ECO:0000259" key="20">
    <source>
        <dbReference type="PROSITE" id="PS50261"/>
    </source>
</evidence>
<dbReference type="InterPro" id="IPR003910">
    <property type="entry name" value="GPR1/GPR3/GPR5"/>
</dbReference>
<dbReference type="Ensembl" id="ENSCLAT00000014956.1">
    <property type="protein sequence ID" value="ENSCLAP00000014797.1"/>
    <property type="gene ID" value="ENSCLAG00000010205.1"/>
</dbReference>
<evidence type="ECO:0000256" key="9">
    <source>
        <dbReference type="ARBA" id="ARBA00023157"/>
    </source>
</evidence>
<comment type="function">
    <text evidence="16">Orphan adhesion G-protein coupled receptor (aGPCR). Ligand binding causes a conformation change that triggers signaling via guanine nucleotide-binding proteins (G proteins) and modulates the activity of downstream effectors, such as adenylate cyclase. ADGRG5 is specifically coupled to G(s) G proteins and mediates activation of adenylate cyclase activity.</text>
</comment>
<dbReference type="FunFam" id="1.20.1070.10:FF:000249">
    <property type="entry name" value="Adhesion G protein-coupled receptor G5"/>
    <property type="match status" value="1"/>
</dbReference>
<evidence type="ECO:0000256" key="15">
    <source>
        <dbReference type="ARBA" id="ARBA00082053"/>
    </source>
</evidence>
<dbReference type="AlphaFoldDB" id="A0A8C2YQ03"/>
<accession>A0A8C2YQ03</accession>
<dbReference type="Gene3D" id="2.60.220.50">
    <property type="match status" value="1"/>
</dbReference>
<protein>
    <recommendedName>
        <fullName evidence="13">Adhesion G-protein coupled receptor G5</fullName>
    </recommendedName>
    <alternativeName>
        <fullName evidence="15">G-protein coupled receptor 114</fullName>
    </alternativeName>
    <alternativeName>
        <fullName evidence="14">G-protein coupled receptor PGR27</fullName>
    </alternativeName>
</protein>
<dbReference type="Pfam" id="PF01825">
    <property type="entry name" value="GPS"/>
    <property type="match status" value="1"/>
</dbReference>
<dbReference type="GO" id="GO:0005886">
    <property type="term" value="C:plasma membrane"/>
    <property type="evidence" value="ECO:0007669"/>
    <property type="project" value="UniProtKB-SubCell"/>
</dbReference>
<dbReference type="PROSITE" id="PS50261">
    <property type="entry name" value="G_PROTEIN_RECEP_F2_4"/>
    <property type="match status" value="1"/>
</dbReference>
<dbReference type="PRINTS" id="PR01422">
    <property type="entry name" value="GPR56ORPHANR"/>
</dbReference>
<reference evidence="21" key="2">
    <citation type="submission" date="2025-09" db="UniProtKB">
        <authorList>
            <consortium name="Ensembl"/>
        </authorList>
    </citation>
    <scope>IDENTIFICATION</scope>
</reference>
<feature type="signal peptide" evidence="18">
    <location>
        <begin position="1"/>
        <end position="21"/>
    </location>
</feature>
<keyword evidence="9" id="KW-1015">Disulfide bond</keyword>
<dbReference type="InterPro" id="IPR057244">
    <property type="entry name" value="GAIN_B"/>
</dbReference>
<dbReference type="InterPro" id="IPR017981">
    <property type="entry name" value="GPCR_2-like_7TM"/>
</dbReference>
<feature type="transmembrane region" description="Helical" evidence="17">
    <location>
        <begin position="419"/>
        <end position="441"/>
    </location>
</feature>
<organism evidence="21 22">
    <name type="scientific">Chinchilla lanigera</name>
    <name type="common">Long-tailed chinchilla</name>
    <name type="synonym">Chinchilla villidera</name>
    <dbReference type="NCBI Taxonomy" id="34839"/>
    <lineage>
        <taxon>Eukaryota</taxon>
        <taxon>Metazoa</taxon>
        <taxon>Chordata</taxon>
        <taxon>Craniata</taxon>
        <taxon>Vertebrata</taxon>
        <taxon>Euteleostomi</taxon>
        <taxon>Mammalia</taxon>
        <taxon>Eutheria</taxon>
        <taxon>Euarchontoglires</taxon>
        <taxon>Glires</taxon>
        <taxon>Rodentia</taxon>
        <taxon>Hystricomorpha</taxon>
        <taxon>Chinchillidae</taxon>
        <taxon>Chinchilla</taxon>
    </lineage>
</organism>
<dbReference type="OrthoDB" id="283575at2759"/>
<dbReference type="CTD" id="221188"/>
<sequence length="531" mass="59501">MHCCGALFFCLCLLTSQGTTAETTMATEIKGKEVLVWMQRMERQVQGRKFSSPDGQVHHLEQRLLNATFHDNKLNLHTNTIQSLVFKLGCNFTGLSLSSATQEWGPQARAPHAMHFPAELTRDACSTPAQPRELRLICIYFFTTFFFQDENNSSLLNNYVLGAQLDQRRVNNLRELVNISFWHNRSLEGYSLTCVFWKKGASKHRWGAWSPEGCHTEQPSPSQVLCRCNHLTYFAVLMQVSPAPVPAELLVPLEYISFVGCSVSIVASLLTILLHLHARKQNDSIRRIHVNLHISVLLLNATFLLSAASAVPSGAACMALAALLHYALLSCLTWMAIEGFNLYLLLGRVYNVYIHRYVLKLCAVGWGVPALLVLLLLAVKSSVYGLYVIPISRSQENGTGIQNTSMCWVRSPVVHGVLVMGYGGLTTLFNLVVLAWALGVLRRLRERKKGPGPRACRDTITVLGLTVLLGTTWALAFFSFGVFLLPQLFLFSIFNSLYGFFFFLWFCSQRYRSEAEAKAKMEALSSSQTMR</sequence>
<dbReference type="RefSeq" id="XP_005388457.1">
    <property type="nucleotide sequence ID" value="XM_005388400.1"/>
</dbReference>
<evidence type="ECO:0000256" key="18">
    <source>
        <dbReference type="SAM" id="SignalP"/>
    </source>
</evidence>
<feature type="domain" description="GAIN-B" evidence="19">
    <location>
        <begin position="82"/>
        <end position="244"/>
    </location>
</feature>
<keyword evidence="6 17" id="KW-1133">Transmembrane helix</keyword>
<evidence type="ECO:0000256" key="1">
    <source>
        <dbReference type="ARBA" id="ARBA00004651"/>
    </source>
</evidence>
<feature type="transmembrane region" description="Helical" evidence="17">
    <location>
        <begin position="489"/>
        <end position="508"/>
    </location>
</feature>
<dbReference type="PANTHER" id="PTHR12011">
    <property type="entry name" value="ADHESION G-PROTEIN COUPLED RECEPTOR"/>
    <property type="match status" value="1"/>
</dbReference>
<feature type="transmembrane region" description="Helical" evidence="17">
    <location>
        <begin position="462"/>
        <end position="483"/>
    </location>
</feature>
<evidence type="ECO:0000256" key="5">
    <source>
        <dbReference type="ARBA" id="ARBA00022729"/>
    </source>
</evidence>
<feature type="transmembrane region" description="Helical" evidence="17">
    <location>
        <begin position="255"/>
        <end position="276"/>
    </location>
</feature>
<evidence type="ECO:0000256" key="11">
    <source>
        <dbReference type="ARBA" id="ARBA00023180"/>
    </source>
</evidence>
<evidence type="ECO:0000256" key="12">
    <source>
        <dbReference type="ARBA" id="ARBA00023224"/>
    </source>
</evidence>
<keyword evidence="8 17" id="KW-0472">Membrane</keyword>
<evidence type="ECO:0000256" key="13">
    <source>
        <dbReference type="ARBA" id="ARBA00069920"/>
    </source>
</evidence>
<dbReference type="InterPro" id="IPR046338">
    <property type="entry name" value="GAIN_dom_sf"/>
</dbReference>
<evidence type="ECO:0000256" key="4">
    <source>
        <dbReference type="ARBA" id="ARBA00022692"/>
    </source>
</evidence>
<dbReference type="GeneTree" id="ENSGT00940000161359"/>
<evidence type="ECO:0000256" key="6">
    <source>
        <dbReference type="ARBA" id="ARBA00022989"/>
    </source>
</evidence>
<feature type="domain" description="G-protein coupled receptors family 2 profile 2" evidence="20">
    <location>
        <begin position="253"/>
        <end position="510"/>
    </location>
</feature>
<gene>
    <name evidence="21" type="primary">ADGRG5</name>
</gene>
<dbReference type="Pfam" id="PF00002">
    <property type="entry name" value="7tm_2"/>
    <property type="match status" value="1"/>
</dbReference>
<reference evidence="21" key="1">
    <citation type="submission" date="2025-08" db="UniProtKB">
        <authorList>
            <consortium name="Ensembl"/>
        </authorList>
    </citation>
    <scope>IDENTIFICATION</scope>
</reference>
<evidence type="ECO:0000256" key="17">
    <source>
        <dbReference type="SAM" id="Phobius"/>
    </source>
</evidence>
<evidence type="ECO:0000256" key="7">
    <source>
        <dbReference type="ARBA" id="ARBA00023040"/>
    </source>
</evidence>
<evidence type="ECO:0000259" key="19">
    <source>
        <dbReference type="PROSITE" id="PS50221"/>
    </source>
</evidence>
<proteinExistence type="inferred from homology"/>